<dbReference type="InterPro" id="IPR029063">
    <property type="entry name" value="SAM-dependent_MTases_sf"/>
</dbReference>
<accession>A0A6J4UMF7</accession>
<dbReference type="EMBL" id="CADCWH010000146">
    <property type="protein sequence ID" value="CAA9551278.1"/>
    <property type="molecule type" value="Genomic_DNA"/>
</dbReference>
<feature type="domain" description="Methyltransferase type 11" evidence="1">
    <location>
        <begin position="64"/>
        <end position="158"/>
    </location>
</feature>
<dbReference type="Pfam" id="PF08241">
    <property type="entry name" value="Methyltransf_11"/>
    <property type="match status" value="1"/>
</dbReference>
<gene>
    <name evidence="2" type="ORF">AVDCRST_MAG70-944</name>
</gene>
<proteinExistence type="predicted"/>
<dbReference type="SUPFAM" id="SSF53335">
    <property type="entry name" value="S-adenosyl-L-methionine-dependent methyltransferases"/>
    <property type="match status" value="1"/>
</dbReference>
<dbReference type="GO" id="GO:0008757">
    <property type="term" value="F:S-adenosylmethionine-dependent methyltransferase activity"/>
    <property type="evidence" value="ECO:0007669"/>
    <property type="project" value="InterPro"/>
</dbReference>
<evidence type="ECO:0000259" key="1">
    <source>
        <dbReference type="Pfam" id="PF08241"/>
    </source>
</evidence>
<reference evidence="2" key="1">
    <citation type="submission" date="2020-02" db="EMBL/GenBank/DDBJ databases">
        <authorList>
            <person name="Meier V. D."/>
        </authorList>
    </citation>
    <scope>NUCLEOTIDE SEQUENCE</scope>
    <source>
        <strain evidence="2">AVDCRST_MAG70</strain>
    </source>
</reference>
<dbReference type="PANTHER" id="PTHR43861">
    <property type="entry name" value="TRANS-ACONITATE 2-METHYLTRANSFERASE-RELATED"/>
    <property type="match status" value="1"/>
</dbReference>
<sequence>MPHQDRDAGRSVEEAWRAMSQATWDERAAWWEEISEAQRRGGEVLAGAEGAIRGLALQPGHRLLDAGCGTGQYAVAFAAWGARVDAVDLSPAMINRARAHAAASGLDISFHVADLARLPFPEATFDAVQARLSLHFAFDLPATLRELGRVLRPEGRLYASVPGPLSPISANVWQRHLDPGRRANNYVTPWELEALLGHLGWEVTAHLPHFGPSPDGAAPTFDPSVIEGSHLPMALQQAAATTWAMIANHPHRPLTNPADDRPGP</sequence>
<dbReference type="AlphaFoldDB" id="A0A6J4UMF7"/>
<dbReference type="InterPro" id="IPR013216">
    <property type="entry name" value="Methyltransf_11"/>
</dbReference>
<organism evidence="2">
    <name type="scientific">uncultured Thermomicrobiales bacterium</name>
    <dbReference type="NCBI Taxonomy" id="1645740"/>
    <lineage>
        <taxon>Bacteria</taxon>
        <taxon>Pseudomonadati</taxon>
        <taxon>Thermomicrobiota</taxon>
        <taxon>Thermomicrobia</taxon>
        <taxon>Thermomicrobiales</taxon>
        <taxon>environmental samples</taxon>
    </lineage>
</organism>
<dbReference type="PANTHER" id="PTHR43861:SF1">
    <property type="entry name" value="TRANS-ACONITATE 2-METHYLTRANSFERASE"/>
    <property type="match status" value="1"/>
</dbReference>
<evidence type="ECO:0000313" key="2">
    <source>
        <dbReference type="EMBL" id="CAA9551278.1"/>
    </source>
</evidence>
<name>A0A6J4UMF7_9BACT</name>
<dbReference type="Gene3D" id="3.40.50.150">
    <property type="entry name" value="Vaccinia Virus protein VP39"/>
    <property type="match status" value="1"/>
</dbReference>
<protein>
    <recommendedName>
        <fullName evidence="1">Methyltransferase type 11 domain-containing protein</fullName>
    </recommendedName>
</protein>
<dbReference type="CDD" id="cd02440">
    <property type="entry name" value="AdoMet_MTases"/>
    <property type="match status" value="1"/>
</dbReference>